<proteinExistence type="predicted"/>
<organism evidence="2 3">
    <name type="scientific">Lachnellula cervina</name>
    <dbReference type="NCBI Taxonomy" id="1316786"/>
    <lineage>
        <taxon>Eukaryota</taxon>
        <taxon>Fungi</taxon>
        <taxon>Dikarya</taxon>
        <taxon>Ascomycota</taxon>
        <taxon>Pezizomycotina</taxon>
        <taxon>Leotiomycetes</taxon>
        <taxon>Helotiales</taxon>
        <taxon>Lachnaceae</taxon>
        <taxon>Lachnellula</taxon>
    </lineage>
</organism>
<dbReference type="InterPro" id="IPR013154">
    <property type="entry name" value="ADH-like_N"/>
</dbReference>
<comment type="caution">
    <text evidence="2">The sequence shown here is derived from an EMBL/GenBank/DDBJ whole genome shotgun (WGS) entry which is preliminary data.</text>
</comment>
<dbReference type="InterPro" id="IPR020843">
    <property type="entry name" value="ER"/>
</dbReference>
<reference evidence="2 3" key="1">
    <citation type="submission" date="2018-05" db="EMBL/GenBank/DDBJ databases">
        <title>Whole genome sequencing for identification of molecular markers to develop diagnostic detection tools for the regulated plant pathogen Lachnellula willkommii.</title>
        <authorList>
            <person name="Giroux E."/>
            <person name="Bilodeau G."/>
        </authorList>
    </citation>
    <scope>NUCLEOTIDE SEQUENCE [LARGE SCALE GENOMIC DNA]</scope>
    <source>
        <strain evidence="2 3">CBS 625.97</strain>
    </source>
</reference>
<gene>
    <name evidence="2" type="primary">RTN4IP1</name>
    <name evidence="2" type="ORF">LCER1_G006805</name>
</gene>
<dbReference type="Pfam" id="PF13602">
    <property type="entry name" value="ADH_zinc_N_2"/>
    <property type="match status" value="1"/>
</dbReference>
<dbReference type="InterPro" id="IPR036291">
    <property type="entry name" value="NAD(P)-bd_dom_sf"/>
</dbReference>
<dbReference type="Pfam" id="PF08240">
    <property type="entry name" value="ADH_N"/>
    <property type="match status" value="1"/>
</dbReference>
<dbReference type="Gene3D" id="3.40.50.720">
    <property type="entry name" value="NAD(P)-binding Rossmann-like Domain"/>
    <property type="match status" value="1"/>
</dbReference>
<dbReference type="AlphaFoldDB" id="A0A7D8YQJ0"/>
<feature type="domain" description="Enoyl reductase (ER)" evidence="1">
    <location>
        <begin position="16"/>
        <end position="347"/>
    </location>
</feature>
<dbReference type="GO" id="GO:0016491">
    <property type="term" value="F:oxidoreductase activity"/>
    <property type="evidence" value="ECO:0007669"/>
    <property type="project" value="InterPro"/>
</dbReference>
<dbReference type="InterPro" id="IPR011032">
    <property type="entry name" value="GroES-like_sf"/>
</dbReference>
<name>A0A7D8YQJ0_9HELO</name>
<dbReference type="OrthoDB" id="201656at2759"/>
<dbReference type="GO" id="GO:0005739">
    <property type="term" value="C:mitochondrion"/>
    <property type="evidence" value="ECO:0007669"/>
    <property type="project" value="TreeGrafter"/>
</dbReference>
<dbReference type="CDD" id="cd08267">
    <property type="entry name" value="MDR1"/>
    <property type="match status" value="1"/>
</dbReference>
<sequence length="350" mass="37648">MEYPKTNKALRFSSIGGPLALIEKEVPLLPAYELLVKVHAASINPCDIQLWRSGLVGVVPGDKGMGRDYSGTVVAVGSNVKGWKVGDEAFGLLLSPLKFAQGTFSEYINVNPASNPITKKPGCFTHEQAASIPPVALTAYACLDWLPPPSASQRKVIVRGASGGTGTWVVQLAKVAYDCHVTAICSGKNADFVKSLGADEVIDYTSQDITSTLLSTRAATQPYDLLVDCVGGTDLIPSYPQLLHPKGAYVTIVGDKTDVNTAGGPLTYLTNPRQIYRYLKGYLLGPRYACIALYKSSHLDQVVSLAERGEVKAVVQEVIEGAFDEREGWKKAVEYMESGRARGKVVLKIP</sequence>
<dbReference type="PANTHER" id="PTHR11695">
    <property type="entry name" value="ALCOHOL DEHYDROGENASE RELATED"/>
    <property type="match status" value="1"/>
</dbReference>
<evidence type="ECO:0000313" key="2">
    <source>
        <dbReference type="EMBL" id="TVY52354.1"/>
    </source>
</evidence>
<dbReference type="Gene3D" id="3.90.180.10">
    <property type="entry name" value="Medium-chain alcohol dehydrogenases, catalytic domain"/>
    <property type="match status" value="1"/>
</dbReference>
<dbReference type="Proteomes" id="UP000481288">
    <property type="component" value="Unassembled WGS sequence"/>
</dbReference>
<dbReference type="EMBL" id="QGMG01000626">
    <property type="protein sequence ID" value="TVY52354.1"/>
    <property type="molecule type" value="Genomic_DNA"/>
</dbReference>
<dbReference type="PANTHER" id="PTHR11695:SF647">
    <property type="entry name" value="ENOYL REDUCTASE (ER) DOMAIN-CONTAINING PROTEIN"/>
    <property type="match status" value="1"/>
</dbReference>
<dbReference type="SUPFAM" id="SSF50129">
    <property type="entry name" value="GroES-like"/>
    <property type="match status" value="1"/>
</dbReference>
<accession>A0A7D8YQJ0</accession>
<dbReference type="InterPro" id="IPR050700">
    <property type="entry name" value="YIM1/Zinc_Alcohol_DH_Fams"/>
</dbReference>
<dbReference type="SUPFAM" id="SSF51735">
    <property type="entry name" value="NAD(P)-binding Rossmann-fold domains"/>
    <property type="match status" value="1"/>
</dbReference>
<evidence type="ECO:0000259" key="1">
    <source>
        <dbReference type="SMART" id="SM00829"/>
    </source>
</evidence>
<keyword evidence="3" id="KW-1185">Reference proteome</keyword>
<dbReference type="SMART" id="SM00829">
    <property type="entry name" value="PKS_ER"/>
    <property type="match status" value="1"/>
</dbReference>
<evidence type="ECO:0000313" key="3">
    <source>
        <dbReference type="Proteomes" id="UP000481288"/>
    </source>
</evidence>
<protein>
    <submittedName>
        <fullName evidence="2">Reticulon-4-interacting protein 1, mitochondrial</fullName>
    </submittedName>
</protein>